<name>A0A0K1EDG2_CHOCO</name>
<keyword evidence="5" id="KW-0223">Dioxygenase</keyword>
<protein>
    <submittedName>
        <fullName evidence="10">Zn-dependent hydrolase</fullName>
    </submittedName>
</protein>
<keyword evidence="3" id="KW-0479">Metal-binding</keyword>
<dbReference type="InterPro" id="IPR044528">
    <property type="entry name" value="POD-like_MBL-fold"/>
</dbReference>
<dbReference type="Gene3D" id="3.60.15.10">
    <property type="entry name" value="Ribonuclease Z/Hydroxyacylglutathione hydrolase-like"/>
    <property type="match status" value="1"/>
</dbReference>
<keyword evidence="6" id="KW-0007">Acetylation</keyword>
<dbReference type="SMART" id="SM00849">
    <property type="entry name" value="Lactamase_B"/>
    <property type="match status" value="1"/>
</dbReference>
<dbReference type="STRING" id="52.CMC5_030630"/>
<dbReference type="PANTHER" id="PTHR43084:SF1">
    <property type="entry name" value="PERSULFIDE DIOXYGENASE ETHE1, MITOCHONDRIAL"/>
    <property type="match status" value="1"/>
</dbReference>
<evidence type="ECO:0000256" key="5">
    <source>
        <dbReference type="ARBA" id="ARBA00022964"/>
    </source>
</evidence>
<dbReference type="GO" id="GO:0070813">
    <property type="term" value="P:hydrogen sulfide metabolic process"/>
    <property type="evidence" value="ECO:0007669"/>
    <property type="project" value="TreeGrafter"/>
</dbReference>
<evidence type="ECO:0000313" key="10">
    <source>
        <dbReference type="EMBL" id="AKT38916.1"/>
    </source>
</evidence>
<evidence type="ECO:0000256" key="4">
    <source>
        <dbReference type="ARBA" id="ARBA00022946"/>
    </source>
</evidence>
<dbReference type="KEGG" id="ccro:CMC5_030630"/>
<dbReference type="CDD" id="cd07724">
    <property type="entry name" value="POD-like_MBL-fold"/>
    <property type="match status" value="1"/>
</dbReference>
<dbReference type="Proteomes" id="UP000067626">
    <property type="component" value="Chromosome"/>
</dbReference>
<dbReference type="GO" id="GO:0006749">
    <property type="term" value="P:glutathione metabolic process"/>
    <property type="evidence" value="ECO:0007669"/>
    <property type="project" value="InterPro"/>
</dbReference>
<evidence type="ECO:0000256" key="6">
    <source>
        <dbReference type="ARBA" id="ARBA00022990"/>
    </source>
</evidence>
<dbReference type="RefSeq" id="WP_050431086.1">
    <property type="nucleotide sequence ID" value="NZ_CP012159.1"/>
</dbReference>
<keyword evidence="11" id="KW-1185">Reference proteome</keyword>
<evidence type="ECO:0000259" key="9">
    <source>
        <dbReference type="SMART" id="SM00849"/>
    </source>
</evidence>
<feature type="domain" description="Metallo-beta-lactamase" evidence="9">
    <location>
        <begin position="12"/>
        <end position="170"/>
    </location>
</feature>
<evidence type="ECO:0000256" key="7">
    <source>
        <dbReference type="ARBA" id="ARBA00023002"/>
    </source>
</evidence>
<proteinExistence type="inferred from homology"/>
<comment type="cofactor">
    <cofactor evidence="1">
        <name>Fe(2+)</name>
        <dbReference type="ChEBI" id="CHEBI:29033"/>
    </cofactor>
</comment>
<dbReference type="OrthoDB" id="9784009at2"/>
<dbReference type="InterPro" id="IPR036866">
    <property type="entry name" value="RibonucZ/Hydroxyglut_hydro"/>
</dbReference>
<evidence type="ECO:0000256" key="3">
    <source>
        <dbReference type="ARBA" id="ARBA00022723"/>
    </source>
</evidence>
<dbReference type="PANTHER" id="PTHR43084">
    <property type="entry name" value="PERSULFIDE DIOXYGENASE ETHE1"/>
    <property type="match status" value="1"/>
</dbReference>
<comment type="similarity">
    <text evidence="2">Belongs to the metallo-beta-lactamase superfamily. Glyoxalase II family.</text>
</comment>
<keyword evidence="8" id="KW-0408">Iron</keyword>
<dbReference type="EMBL" id="CP012159">
    <property type="protein sequence ID" value="AKT38916.1"/>
    <property type="molecule type" value="Genomic_DNA"/>
</dbReference>
<organism evidence="10 11">
    <name type="scientific">Chondromyces crocatus</name>
    <dbReference type="NCBI Taxonomy" id="52"/>
    <lineage>
        <taxon>Bacteria</taxon>
        <taxon>Pseudomonadati</taxon>
        <taxon>Myxococcota</taxon>
        <taxon>Polyangia</taxon>
        <taxon>Polyangiales</taxon>
        <taxon>Polyangiaceae</taxon>
        <taxon>Chondromyces</taxon>
    </lineage>
</organism>
<dbReference type="InterPro" id="IPR001279">
    <property type="entry name" value="Metallo-B-lactamas"/>
</dbReference>
<dbReference type="FunFam" id="3.60.15.10:FF:000013">
    <property type="entry name" value="Persulfide dioxygenase ETHE1, mitochondrial"/>
    <property type="match status" value="1"/>
</dbReference>
<dbReference type="InterPro" id="IPR051682">
    <property type="entry name" value="Mito_Persulfide_Diox"/>
</dbReference>
<keyword evidence="4" id="KW-0809">Transit peptide</keyword>
<dbReference type="GO" id="GO:0046872">
    <property type="term" value="F:metal ion binding"/>
    <property type="evidence" value="ECO:0007669"/>
    <property type="project" value="UniProtKB-KW"/>
</dbReference>
<dbReference type="AlphaFoldDB" id="A0A0K1EDG2"/>
<evidence type="ECO:0000256" key="2">
    <source>
        <dbReference type="ARBA" id="ARBA00006759"/>
    </source>
</evidence>
<keyword evidence="7" id="KW-0560">Oxidoreductase</keyword>
<dbReference type="GO" id="GO:0050313">
    <property type="term" value="F:sulfur dioxygenase activity"/>
    <property type="evidence" value="ECO:0007669"/>
    <property type="project" value="InterPro"/>
</dbReference>
<evidence type="ECO:0000256" key="1">
    <source>
        <dbReference type="ARBA" id="ARBA00001954"/>
    </source>
</evidence>
<sequence length="232" mass="25441">MIFRQLFDPESSTYTYLVADPITREAALIDPVLEQVDRDLGLVLELDLRLVHTLETHVHADHVTGSGLLRERTRCRVVAGAGGASCASIHVREGDAVNVGALQLQVMATPGHTDDSVSYLLDDRVFTGDALLVRGTGRTDFQNGDAGQLYDSITCKLFPLPDATLVYPGHDYRGHTVTTIGEERRCNPRLAHRDRAAFVQFMGELRLPAPRKIDSAVPLNRACGRISAEPQV</sequence>
<dbReference type="SUPFAM" id="SSF56281">
    <property type="entry name" value="Metallo-hydrolase/oxidoreductase"/>
    <property type="match status" value="1"/>
</dbReference>
<reference evidence="10 11" key="1">
    <citation type="submission" date="2015-07" db="EMBL/GenBank/DDBJ databases">
        <title>Genome analysis of myxobacterium Chondromyces crocatus Cm c5 reveals a high potential for natural compound synthesis and the genetic basis for the loss of fruiting body formation.</title>
        <authorList>
            <person name="Zaburannyi N."/>
            <person name="Bunk B."/>
            <person name="Maier J."/>
            <person name="Overmann J."/>
            <person name="Mueller R."/>
        </authorList>
    </citation>
    <scope>NUCLEOTIDE SEQUENCE [LARGE SCALE GENOMIC DNA]</scope>
    <source>
        <strain evidence="10 11">Cm c5</strain>
    </source>
</reference>
<dbReference type="GO" id="GO:0016787">
    <property type="term" value="F:hydrolase activity"/>
    <property type="evidence" value="ECO:0007669"/>
    <property type="project" value="UniProtKB-KW"/>
</dbReference>
<gene>
    <name evidence="10" type="ORF">CMC5_030630</name>
</gene>
<dbReference type="Pfam" id="PF00753">
    <property type="entry name" value="Lactamase_B"/>
    <property type="match status" value="2"/>
</dbReference>
<dbReference type="PATRIC" id="fig|52.7.peg.3366"/>
<evidence type="ECO:0000313" key="11">
    <source>
        <dbReference type="Proteomes" id="UP000067626"/>
    </source>
</evidence>
<accession>A0A0K1EDG2</accession>
<evidence type="ECO:0000256" key="8">
    <source>
        <dbReference type="ARBA" id="ARBA00023004"/>
    </source>
</evidence>
<keyword evidence="10" id="KW-0378">Hydrolase</keyword>